<dbReference type="PANTHER" id="PTHR37017">
    <property type="entry name" value="AB HYDROLASE-1 DOMAIN-CONTAINING PROTEIN-RELATED"/>
    <property type="match status" value="1"/>
</dbReference>
<organism evidence="2 3">
    <name type="scientific">Diaporthe vaccinii</name>
    <dbReference type="NCBI Taxonomy" id="105482"/>
    <lineage>
        <taxon>Eukaryota</taxon>
        <taxon>Fungi</taxon>
        <taxon>Dikarya</taxon>
        <taxon>Ascomycota</taxon>
        <taxon>Pezizomycotina</taxon>
        <taxon>Sordariomycetes</taxon>
        <taxon>Sordariomycetidae</taxon>
        <taxon>Diaporthales</taxon>
        <taxon>Diaporthaceae</taxon>
        <taxon>Diaporthe</taxon>
        <taxon>Diaporthe eres species complex</taxon>
    </lineage>
</organism>
<feature type="domain" description="AB hydrolase-1" evidence="1">
    <location>
        <begin position="10"/>
        <end position="266"/>
    </location>
</feature>
<dbReference type="InterPro" id="IPR029058">
    <property type="entry name" value="AB_hydrolase_fold"/>
</dbReference>
<keyword evidence="3" id="KW-1185">Reference proteome</keyword>
<proteinExistence type="predicted"/>
<dbReference type="SUPFAM" id="SSF53474">
    <property type="entry name" value="alpha/beta-Hydrolases"/>
    <property type="match status" value="1"/>
</dbReference>
<comment type="caution">
    <text evidence="2">The sequence shown here is derived from an EMBL/GenBank/DDBJ whole genome shotgun (WGS) entry which is preliminary data.</text>
</comment>
<dbReference type="InterPro" id="IPR052897">
    <property type="entry name" value="Sec-Metab_Biosynth_Hydrolase"/>
</dbReference>
<sequence>MATSTSNLAIVLCHGSYHTPAPYTPLLDSFKSRGIDAYCPQLPTADLSKLDVGDVNNPDFDRAPPTGGYPQGEADAQVVLEVLKPLVEQGKDVLLLAHSAGGWVATEAAQPELQAKNRAASSGGIIGIFYMGAFVIPVGESVNTFFQPKDGNFVVPPFMTFHKHGAAGLGTMVEPEKFLFNDVDEATAKKYAAGLTASPILTSKLSNDAYAALPCAYLVLEGDMTLPKEYQEGMATLQGSKTGDFTIYRCPAGHSAHLSWTEGVVDTTVEFVQKIRA</sequence>
<dbReference type="Proteomes" id="UP001600888">
    <property type="component" value="Unassembled WGS sequence"/>
</dbReference>
<name>A0ABR4EHP3_9PEZI</name>
<gene>
    <name evidence="2" type="ORF">FJTKL_11236</name>
</gene>
<dbReference type="EMBL" id="JBAWTH010000053">
    <property type="protein sequence ID" value="KAL2281977.1"/>
    <property type="molecule type" value="Genomic_DNA"/>
</dbReference>
<dbReference type="InterPro" id="IPR000073">
    <property type="entry name" value="AB_hydrolase_1"/>
</dbReference>
<dbReference type="Gene3D" id="3.40.50.1820">
    <property type="entry name" value="alpha/beta hydrolase"/>
    <property type="match status" value="1"/>
</dbReference>
<evidence type="ECO:0000313" key="3">
    <source>
        <dbReference type="Proteomes" id="UP001600888"/>
    </source>
</evidence>
<evidence type="ECO:0000313" key="2">
    <source>
        <dbReference type="EMBL" id="KAL2281977.1"/>
    </source>
</evidence>
<evidence type="ECO:0000259" key="1">
    <source>
        <dbReference type="Pfam" id="PF12697"/>
    </source>
</evidence>
<dbReference type="Pfam" id="PF12697">
    <property type="entry name" value="Abhydrolase_6"/>
    <property type="match status" value="1"/>
</dbReference>
<protein>
    <recommendedName>
        <fullName evidence="1">AB hydrolase-1 domain-containing protein</fullName>
    </recommendedName>
</protein>
<accession>A0ABR4EHP3</accession>
<dbReference type="PANTHER" id="PTHR37017:SF13">
    <property type="entry name" value="AB HYDROLASE-1 DOMAIN-CONTAINING PROTEIN"/>
    <property type="match status" value="1"/>
</dbReference>
<reference evidence="2 3" key="1">
    <citation type="submission" date="2024-03" db="EMBL/GenBank/DDBJ databases">
        <title>A high-quality draft genome sequence of Diaporthe vaccinii, a causative agent of upright dieback and viscid rot disease in cranberry plants.</title>
        <authorList>
            <person name="Sarrasin M."/>
            <person name="Lang B.F."/>
            <person name="Burger G."/>
        </authorList>
    </citation>
    <scope>NUCLEOTIDE SEQUENCE [LARGE SCALE GENOMIC DNA]</scope>
    <source>
        <strain evidence="2 3">IS7</strain>
    </source>
</reference>